<name>A0A1R4AC93_BABMR</name>
<evidence type="ECO:0000313" key="1">
    <source>
        <dbReference type="EMBL" id="SJK86627.1"/>
    </source>
</evidence>
<dbReference type="OrthoDB" id="370029at2759"/>
<dbReference type="AlphaFoldDB" id="A0A1R4AC93"/>
<proteinExistence type="predicted"/>
<reference evidence="1 2" key="2">
    <citation type="journal article" date="2013" name="PLoS ONE">
        <title>Whole genome mapping and re-organization of the nuclear and mitochondrial genomes of Babesia microti isolates.</title>
        <authorList>
            <person name="Cornillot E."/>
            <person name="Dassouli A."/>
            <person name="Garg A."/>
            <person name="Pachikara N."/>
            <person name="Randazzo S."/>
            <person name="Depoix D."/>
            <person name="Carcy B."/>
            <person name="Delbecq S."/>
            <person name="Frutos R."/>
            <person name="Silva J.C."/>
            <person name="Sutton R."/>
            <person name="Krause P.J."/>
            <person name="Mamoun C.B."/>
        </authorList>
    </citation>
    <scope>NUCLEOTIDE SEQUENCE [LARGE SCALE GENOMIC DNA]</scope>
    <source>
        <strain evidence="1 2">RI</strain>
    </source>
</reference>
<accession>A0A1R4AC93</accession>
<reference evidence="1 2" key="3">
    <citation type="journal article" date="2016" name="Sci. Rep.">
        <title>Genome-wide diversity and gene expression profiling of Babesia microti isolates identify polymorphic genes that mediate host-pathogen interactions.</title>
        <authorList>
            <person name="Silva J.C."/>
            <person name="Cornillot E."/>
            <person name="McCracken C."/>
            <person name="Usmani-Brown S."/>
            <person name="Dwivedi A."/>
            <person name="Ifeonu O.O."/>
            <person name="Crabtree J."/>
            <person name="Gotia H.T."/>
            <person name="Virji A.Z."/>
            <person name="Reynes C."/>
            <person name="Colinge J."/>
            <person name="Kumar V."/>
            <person name="Lawres L."/>
            <person name="Pazzi J.E."/>
            <person name="Pablo J.V."/>
            <person name="Hung C."/>
            <person name="Brancato J."/>
            <person name="Kumari P."/>
            <person name="Orvis J."/>
            <person name="Tretina K."/>
            <person name="Chibucos M."/>
            <person name="Ott S."/>
            <person name="Sadzewicz L."/>
            <person name="Sengamalay N."/>
            <person name="Shetty A.C."/>
            <person name="Su Q."/>
            <person name="Tallon L."/>
            <person name="Fraser C.M."/>
            <person name="Frutos R."/>
            <person name="Molina D.M."/>
            <person name="Krause P.J."/>
            <person name="Ben Mamoun C."/>
        </authorList>
    </citation>
    <scope>NUCLEOTIDE SEQUENCE [LARGE SCALE GENOMIC DNA]</scope>
    <source>
        <strain evidence="1 2">RI</strain>
    </source>
</reference>
<protein>
    <submittedName>
        <fullName evidence="1">Uncharacterized protein</fullName>
    </submittedName>
</protein>
<dbReference type="Pfam" id="PF23523">
    <property type="entry name" value="Microp_apicomplexa_13"/>
    <property type="match status" value="1"/>
</dbReference>
<dbReference type="VEuPathDB" id="PiroplasmaDB:BMR1_03g03976"/>
<reference evidence="1 2" key="1">
    <citation type="journal article" date="2012" name="Nucleic Acids Res.">
        <title>Sequencing of the smallest Apicomplexan genome from the human pathogen Babesia microti.</title>
        <authorList>
            <person name="Cornillot E."/>
            <person name="Hadj-Kaddour K."/>
            <person name="Dassouli A."/>
            <person name="Noel B."/>
            <person name="Ranwez V."/>
            <person name="Vacherie B."/>
            <person name="Augagneur Y."/>
            <person name="Bres V."/>
            <person name="Duclos A."/>
            <person name="Randazzo S."/>
            <person name="Carcy B."/>
            <person name="Debierre-Grockiego F."/>
            <person name="Delbecq S."/>
            <person name="Moubri-Menage K."/>
            <person name="Shams-Eldin H."/>
            <person name="Usmani-Brown S."/>
            <person name="Bringaud F."/>
            <person name="Wincker P."/>
            <person name="Vivares C.P."/>
            <person name="Schwarz R.T."/>
            <person name="Schetters T.P."/>
            <person name="Krause P.J."/>
            <person name="Gorenflot A."/>
            <person name="Berry V."/>
            <person name="Barbe V."/>
            <person name="Ben Mamoun C."/>
        </authorList>
    </citation>
    <scope>NUCLEOTIDE SEQUENCE [LARGE SCALE GENOMIC DNA]</scope>
    <source>
        <strain evidence="1 2">RI</strain>
    </source>
</reference>
<dbReference type="EMBL" id="LN871598">
    <property type="protein sequence ID" value="SJK86627.1"/>
    <property type="molecule type" value="Genomic_DNA"/>
</dbReference>
<dbReference type="GeneID" id="33043725"/>
<sequence length="76" mass="9042">MSRWWGNVKRTILLKGSTVNTVAVWSTSIVLSLLWIYQSEKVNPGYRGIFFVRNDAPEFSKYEIQQWNRKYRVKNS</sequence>
<dbReference type="InterPro" id="IPR056352">
    <property type="entry name" value="Microp_apicomplexa_13"/>
</dbReference>
<dbReference type="Proteomes" id="UP000002899">
    <property type="component" value="Chromosome III"/>
</dbReference>
<evidence type="ECO:0000313" key="2">
    <source>
        <dbReference type="Proteomes" id="UP000002899"/>
    </source>
</evidence>
<gene>
    <name evidence="1" type="ORF">BMR1_03g03976</name>
</gene>
<dbReference type="KEGG" id="bmic:BMR1_03g03976"/>
<keyword evidence="2" id="KW-1185">Reference proteome</keyword>
<dbReference type="RefSeq" id="XP_021338763.1">
    <property type="nucleotide sequence ID" value="XM_021482218.1"/>
</dbReference>
<organism evidence="1 2">
    <name type="scientific">Babesia microti (strain RI)</name>
    <dbReference type="NCBI Taxonomy" id="1133968"/>
    <lineage>
        <taxon>Eukaryota</taxon>
        <taxon>Sar</taxon>
        <taxon>Alveolata</taxon>
        <taxon>Apicomplexa</taxon>
        <taxon>Aconoidasida</taxon>
        <taxon>Piroplasmida</taxon>
        <taxon>Babesiidae</taxon>
        <taxon>Babesia</taxon>
    </lineage>
</organism>